<feature type="region of interest" description="Disordered" evidence="3">
    <location>
        <begin position="227"/>
        <end position="248"/>
    </location>
</feature>
<feature type="domain" description="Syntaxin 6/10/61 N-terminal" evidence="5">
    <location>
        <begin position="11"/>
        <end position="112"/>
    </location>
</feature>
<evidence type="ECO:0000256" key="3">
    <source>
        <dbReference type="SAM" id="MobiDB-lite"/>
    </source>
</evidence>
<dbReference type="GO" id="GO:0012505">
    <property type="term" value="C:endomembrane system"/>
    <property type="evidence" value="ECO:0007669"/>
    <property type="project" value="UniProtKB-SubCell"/>
</dbReference>
<name>A0AAP0PBN7_9MAGN</name>
<dbReference type="EMBL" id="JBBNAE010000003">
    <property type="protein sequence ID" value="KAK9138773.1"/>
    <property type="molecule type" value="Genomic_DNA"/>
</dbReference>
<feature type="compositionally biased region" description="Polar residues" evidence="3">
    <location>
        <begin position="231"/>
        <end position="241"/>
    </location>
</feature>
<dbReference type="PANTHER" id="PTHR34949">
    <property type="entry name" value="OS05G0443700 PROTEIN"/>
    <property type="match status" value="1"/>
</dbReference>
<keyword evidence="1" id="KW-0653">Protein transport</keyword>
<keyword evidence="4" id="KW-1133">Transmembrane helix</keyword>
<keyword evidence="1" id="KW-0813">Transport</keyword>
<protein>
    <recommendedName>
        <fullName evidence="5">Syntaxin 6/10/61 N-terminal domain-containing protein</fullName>
    </recommendedName>
</protein>
<evidence type="ECO:0000313" key="7">
    <source>
        <dbReference type="Proteomes" id="UP001417504"/>
    </source>
</evidence>
<dbReference type="SUPFAM" id="SSF47661">
    <property type="entry name" value="t-snare proteins"/>
    <property type="match status" value="1"/>
</dbReference>
<gene>
    <name evidence="6" type="ORF">Sjap_009367</name>
</gene>
<organism evidence="6 7">
    <name type="scientific">Stephania japonica</name>
    <dbReference type="NCBI Taxonomy" id="461633"/>
    <lineage>
        <taxon>Eukaryota</taxon>
        <taxon>Viridiplantae</taxon>
        <taxon>Streptophyta</taxon>
        <taxon>Embryophyta</taxon>
        <taxon>Tracheophyta</taxon>
        <taxon>Spermatophyta</taxon>
        <taxon>Magnoliopsida</taxon>
        <taxon>Ranunculales</taxon>
        <taxon>Menispermaceae</taxon>
        <taxon>Menispermoideae</taxon>
        <taxon>Cissampelideae</taxon>
        <taxon>Stephania</taxon>
    </lineage>
</organism>
<dbReference type="InterPro" id="IPR015260">
    <property type="entry name" value="Syntaxin-6/10/61_N"/>
</dbReference>
<dbReference type="PANTHER" id="PTHR34949:SF2">
    <property type="entry name" value="OS05G0443700 PROTEIN"/>
    <property type="match status" value="1"/>
</dbReference>
<evidence type="ECO:0000259" key="5">
    <source>
        <dbReference type="Pfam" id="PF09177"/>
    </source>
</evidence>
<dbReference type="Gene3D" id="1.20.58.90">
    <property type="match status" value="1"/>
</dbReference>
<dbReference type="GO" id="GO:0015031">
    <property type="term" value="P:protein transport"/>
    <property type="evidence" value="ECO:0007669"/>
    <property type="project" value="UniProtKB-KW"/>
</dbReference>
<dbReference type="AlphaFoldDB" id="A0AAP0PBN7"/>
<dbReference type="CDD" id="cd21442">
    <property type="entry name" value="SNARE_NTD_STX6-like"/>
    <property type="match status" value="1"/>
</dbReference>
<feature type="transmembrane region" description="Helical" evidence="4">
    <location>
        <begin position="341"/>
        <end position="363"/>
    </location>
</feature>
<evidence type="ECO:0000256" key="4">
    <source>
        <dbReference type="SAM" id="Phobius"/>
    </source>
</evidence>
<comment type="subcellular location">
    <subcellularLocation>
        <location evidence="2">Endomembrane system</location>
        <topology evidence="2">Single-pass type IV membrane protein</topology>
    </subcellularLocation>
</comment>
<dbReference type="InterPro" id="IPR010989">
    <property type="entry name" value="SNARE"/>
</dbReference>
<dbReference type="Proteomes" id="UP001417504">
    <property type="component" value="Unassembled WGS sequence"/>
</dbReference>
<comment type="caution">
    <text evidence="6">The sequence shown here is derived from an EMBL/GenBank/DDBJ whole genome shotgun (WGS) entry which is preliminary data.</text>
</comment>
<evidence type="ECO:0000256" key="2">
    <source>
        <dbReference type="ARBA" id="ARBA00046280"/>
    </source>
</evidence>
<sequence>MASSFRQWESDPLFSAAEVVQDSADRMESIFRMLLHERSLLQGYPADQKLHDTIEYHRRDLETALGTTKWQLQDFEKAVNMSALSDRSSVIGDVISRHKQFIAAIRGQVIHVEKSLEGPSTGDFTRNTQWINLNEQDGDGLALFLSGGNSFDDQPQHNSYGSLMKQFLYSAEDSMMGDKSDEIVELKPEIIDDSQRKNISQISNSFDNLRESNLRKENSFYSSHLDLEASRPTQESPSLGQHENRDSKFATPNAKNVFFKKRSKAQSRKENILGLLGRFWSLYLCRVIRKLPKRKNEDMRETSDQRPLSANNGASCEQDRHIWTGWRGFQRLQYFIQSSRFPLQLLMIVVTILILVHHSSLLMDAHRK</sequence>
<dbReference type="GO" id="GO:0016020">
    <property type="term" value="C:membrane"/>
    <property type="evidence" value="ECO:0007669"/>
    <property type="project" value="InterPro"/>
</dbReference>
<evidence type="ECO:0000256" key="1">
    <source>
        <dbReference type="ARBA" id="ARBA00022927"/>
    </source>
</evidence>
<keyword evidence="7" id="KW-1185">Reference proteome</keyword>
<accession>A0AAP0PBN7</accession>
<reference evidence="6 7" key="1">
    <citation type="submission" date="2024-01" db="EMBL/GenBank/DDBJ databases">
        <title>Genome assemblies of Stephania.</title>
        <authorList>
            <person name="Yang L."/>
        </authorList>
    </citation>
    <scope>NUCLEOTIDE SEQUENCE [LARGE SCALE GENOMIC DNA]</scope>
    <source>
        <strain evidence="6">QJT</strain>
        <tissue evidence="6">Leaf</tissue>
    </source>
</reference>
<dbReference type="Pfam" id="PF09177">
    <property type="entry name" value="STX6_10_61_N"/>
    <property type="match status" value="1"/>
</dbReference>
<keyword evidence="4" id="KW-0472">Membrane</keyword>
<evidence type="ECO:0000313" key="6">
    <source>
        <dbReference type="EMBL" id="KAK9138773.1"/>
    </source>
</evidence>
<proteinExistence type="predicted"/>
<keyword evidence="4" id="KW-0812">Transmembrane</keyword>
<dbReference type="GO" id="GO:0048193">
    <property type="term" value="P:Golgi vesicle transport"/>
    <property type="evidence" value="ECO:0007669"/>
    <property type="project" value="InterPro"/>
</dbReference>